<evidence type="ECO:0000256" key="5">
    <source>
        <dbReference type="ARBA" id="ARBA00023136"/>
    </source>
</evidence>
<reference evidence="8 9" key="1">
    <citation type="submission" date="2019-01" db="EMBL/GenBank/DDBJ databases">
        <title>Sequencing of cultivated peanut Arachis hypogaea provides insights into genome evolution and oil improvement.</title>
        <authorList>
            <person name="Chen X."/>
        </authorList>
    </citation>
    <scope>NUCLEOTIDE SEQUENCE [LARGE SCALE GENOMIC DNA]</scope>
    <source>
        <strain evidence="9">cv. Fuhuasheng</strain>
        <tissue evidence="8">Leaves</tissue>
    </source>
</reference>
<evidence type="ECO:0000256" key="6">
    <source>
        <dbReference type="ARBA" id="ARBA00029467"/>
    </source>
</evidence>
<name>A0A445DRM2_ARAHY</name>
<dbReference type="InterPro" id="IPR009606">
    <property type="entry name" value="DEAL/Modifying_wall_lignin1/2"/>
</dbReference>
<dbReference type="Proteomes" id="UP000289738">
    <property type="component" value="Chromosome A03"/>
</dbReference>
<comment type="caution">
    <text evidence="8">The sequence shown here is derived from an EMBL/GenBank/DDBJ whole genome shotgun (WGS) entry which is preliminary data.</text>
</comment>
<keyword evidence="2 7" id="KW-0812">Transmembrane</keyword>
<proteinExistence type="inferred from homology"/>
<comment type="subcellular location">
    <subcellularLocation>
        <location evidence="1">Endomembrane system</location>
        <topology evidence="1">Multi-pass membrane protein</topology>
    </subcellularLocation>
</comment>
<comment type="similarity">
    <text evidence="6">Belongs to the DESIGUAL family.</text>
</comment>
<sequence length="77" mass="8292">MQGLAAAILLVCAHAIAHLLGRCICIWSTQQYQTATANKQLALAFLIFSWIVLGVAFSMLIIGTLANSRSRKSCGIK</sequence>
<gene>
    <name evidence="8" type="ORF">Ahy_A03g011745</name>
</gene>
<keyword evidence="5 7" id="KW-0472">Membrane</keyword>
<dbReference type="AlphaFoldDB" id="A0A445DRM2"/>
<protein>
    <submittedName>
        <fullName evidence="8">Uncharacterized protein</fullName>
    </submittedName>
</protein>
<dbReference type="GO" id="GO:0012505">
    <property type="term" value="C:endomembrane system"/>
    <property type="evidence" value="ECO:0007669"/>
    <property type="project" value="UniProtKB-SubCell"/>
</dbReference>
<evidence type="ECO:0000313" key="8">
    <source>
        <dbReference type="EMBL" id="RYR65824.1"/>
    </source>
</evidence>
<evidence type="ECO:0000256" key="1">
    <source>
        <dbReference type="ARBA" id="ARBA00004127"/>
    </source>
</evidence>
<dbReference type="STRING" id="3818.A0A445DRM2"/>
<dbReference type="InterPro" id="IPR052222">
    <property type="entry name" value="DESIGUAL"/>
</dbReference>
<dbReference type="SMR" id="A0A445DRM2"/>
<keyword evidence="9" id="KW-1185">Reference proteome</keyword>
<feature type="transmembrane region" description="Helical" evidence="7">
    <location>
        <begin position="45"/>
        <end position="67"/>
    </location>
</feature>
<organism evidence="8 9">
    <name type="scientific">Arachis hypogaea</name>
    <name type="common">Peanut</name>
    <dbReference type="NCBI Taxonomy" id="3818"/>
    <lineage>
        <taxon>Eukaryota</taxon>
        <taxon>Viridiplantae</taxon>
        <taxon>Streptophyta</taxon>
        <taxon>Embryophyta</taxon>
        <taxon>Tracheophyta</taxon>
        <taxon>Spermatophyta</taxon>
        <taxon>Magnoliopsida</taxon>
        <taxon>eudicotyledons</taxon>
        <taxon>Gunneridae</taxon>
        <taxon>Pentapetalae</taxon>
        <taxon>rosids</taxon>
        <taxon>fabids</taxon>
        <taxon>Fabales</taxon>
        <taxon>Fabaceae</taxon>
        <taxon>Papilionoideae</taxon>
        <taxon>50 kb inversion clade</taxon>
        <taxon>dalbergioids sensu lato</taxon>
        <taxon>Dalbergieae</taxon>
        <taxon>Pterocarpus clade</taxon>
        <taxon>Arachis</taxon>
    </lineage>
</organism>
<dbReference type="Gramene" id="arahy.Tifrunner.gnm2.ann2.Ah03g450700.1">
    <property type="protein sequence ID" value="arahy.Tifrunner.gnm2.ann2.Ah03g450700.1-CDS"/>
    <property type="gene ID" value="arahy.Tifrunner.gnm2.ann2.Ah03g450700"/>
</dbReference>
<keyword evidence="4 7" id="KW-1133">Transmembrane helix</keyword>
<accession>A0A445DRM2</accession>
<dbReference type="Pfam" id="PF06749">
    <property type="entry name" value="DUF1218"/>
    <property type="match status" value="1"/>
</dbReference>
<dbReference type="PANTHER" id="PTHR31769">
    <property type="entry name" value="OS07G0462200 PROTEIN-RELATED"/>
    <property type="match status" value="1"/>
</dbReference>
<evidence type="ECO:0000256" key="7">
    <source>
        <dbReference type="SAM" id="Phobius"/>
    </source>
</evidence>
<dbReference type="EMBL" id="SDMP01000003">
    <property type="protein sequence ID" value="RYR65824.1"/>
    <property type="molecule type" value="Genomic_DNA"/>
</dbReference>
<evidence type="ECO:0000313" key="9">
    <source>
        <dbReference type="Proteomes" id="UP000289738"/>
    </source>
</evidence>
<evidence type="ECO:0000256" key="3">
    <source>
        <dbReference type="ARBA" id="ARBA00022729"/>
    </source>
</evidence>
<keyword evidence="3" id="KW-0732">Signal</keyword>
<evidence type="ECO:0000256" key="4">
    <source>
        <dbReference type="ARBA" id="ARBA00022989"/>
    </source>
</evidence>
<evidence type="ECO:0000256" key="2">
    <source>
        <dbReference type="ARBA" id="ARBA00022692"/>
    </source>
</evidence>